<dbReference type="AlphaFoldDB" id="A0A1Y4DFG8"/>
<comment type="caution">
    <text evidence="6">The sequence shown here is derived from an EMBL/GenBank/DDBJ whole genome shotgun (WGS) entry which is preliminary data.</text>
</comment>
<keyword evidence="5" id="KW-0732">Signal</keyword>
<feature type="chain" id="PRO_5012192798" evidence="5">
    <location>
        <begin position="20"/>
        <end position="573"/>
    </location>
</feature>
<keyword evidence="7" id="KW-1185">Reference proteome</keyword>
<dbReference type="Proteomes" id="UP000196368">
    <property type="component" value="Unassembled WGS sequence"/>
</dbReference>
<keyword evidence="2 3" id="KW-0040">ANK repeat</keyword>
<accession>A0A1Y4DFG8</accession>
<dbReference type="RefSeq" id="WP_087288321.1">
    <property type="nucleotide sequence ID" value="NZ_NFJD01000003.1"/>
</dbReference>
<feature type="repeat" description="ANK" evidence="3">
    <location>
        <begin position="156"/>
        <end position="188"/>
    </location>
</feature>
<evidence type="ECO:0000313" key="6">
    <source>
        <dbReference type="EMBL" id="OUO56429.1"/>
    </source>
</evidence>
<evidence type="ECO:0000256" key="5">
    <source>
        <dbReference type="SAM" id="SignalP"/>
    </source>
</evidence>
<proteinExistence type="predicted"/>
<feature type="repeat" description="ANK" evidence="3">
    <location>
        <begin position="358"/>
        <end position="390"/>
    </location>
</feature>
<evidence type="ECO:0000256" key="2">
    <source>
        <dbReference type="ARBA" id="ARBA00023043"/>
    </source>
</evidence>
<dbReference type="SUPFAM" id="SSF48403">
    <property type="entry name" value="Ankyrin repeat"/>
    <property type="match status" value="1"/>
</dbReference>
<dbReference type="EMBL" id="NFJD01000003">
    <property type="protein sequence ID" value="OUO56429.1"/>
    <property type="molecule type" value="Genomic_DNA"/>
</dbReference>
<evidence type="ECO:0000313" key="7">
    <source>
        <dbReference type="Proteomes" id="UP000196368"/>
    </source>
</evidence>
<dbReference type="PROSITE" id="PS50297">
    <property type="entry name" value="ANK_REP_REGION"/>
    <property type="match status" value="4"/>
</dbReference>
<dbReference type="PANTHER" id="PTHR24171">
    <property type="entry name" value="ANKYRIN REPEAT DOMAIN-CONTAINING PROTEIN 39-RELATED"/>
    <property type="match status" value="1"/>
</dbReference>
<feature type="compositionally biased region" description="Basic and acidic residues" evidence="4">
    <location>
        <begin position="546"/>
        <end position="556"/>
    </location>
</feature>
<feature type="signal peptide" evidence="5">
    <location>
        <begin position="1"/>
        <end position="19"/>
    </location>
</feature>
<feature type="region of interest" description="Disordered" evidence="4">
    <location>
        <begin position="530"/>
        <end position="573"/>
    </location>
</feature>
<dbReference type="InterPro" id="IPR036770">
    <property type="entry name" value="Ankyrin_rpt-contain_sf"/>
</dbReference>
<dbReference type="PRINTS" id="PR01415">
    <property type="entry name" value="ANKYRIN"/>
</dbReference>
<dbReference type="Gene3D" id="1.25.40.20">
    <property type="entry name" value="Ankyrin repeat-containing domain"/>
    <property type="match status" value="3"/>
</dbReference>
<organism evidence="6 7">
    <name type="scientific">Candidatus Avelusimicrobium gallicola</name>
    <dbReference type="NCBI Taxonomy" id="2562704"/>
    <lineage>
        <taxon>Bacteria</taxon>
        <taxon>Pseudomonadati</taxon>
        <taxon>Elusimicrobiota</taxon>
        <taxon>Elusimicrobia</taxon>
        <taxon>Elusimicrobiales</taxon>
        <taxon>Elusimicrobiaceae</taxon>
        <taxon>Candidatus Avelusimicrobium</taxon>
    </lineage>
</organism>
<feature type="repeat" description="ANK" evidence="3">
    <location>
        <begin position="122"/>
        <end position="146"/>
    </location>
</feature>
<evidence type="ECO:0000256" key="3">
    <source>
        <dbReference type="PROSITE-ProRule" id="PRU00023"/>
    </source>
</evidence>
<keyword evidence="1" id="KW-0677">Repeat</keyword>
<feature type="repeat" description="ANK" evidence="3">
    <location>
        <begin position="223"/>
        <end position="255"/>
    </location>
</feature>
<dbReference type="SMART" id="SM00248">
    <property type="entry name" value="ANK"/>
    <property type="match status" value="10"/>
</dbReference>
<dbReference type="OrthoDB" id="13225at2"/>
<evidence type="ECO:0000256" key="1">
    <source>
        <dbReference type="ARBA" id="ARBA00022737"/>
    </source>
</evidence>
<dbReference type="InterPro" id="IPR002110">
    <property type="entry name" value="Ankyrin_rpt"/>
</dbReference>
<reference evidence="7" key="1">
    <citation type="submission" date="2017-04" db="EMBL/GenBank/DDBJ databases">
        <title>Function of individual gut microbiota members based on whole genome sequencing of pure cultures obtained from chicken caecum.</title>
        <authorList>
            <person name="Medvecky M."/>
            <person name="Cejkova D."/>
            <person name="Polansky O."/>
            <person name="Karasova D."/>
            <person name="Kubasova T."/>
            <person name="Cizek A."/>
            <person name="Rychlik I."/>
        </authorList>
    </citation>
    <scope>NUCLEOTIDE SEQUENCE [LARGE SCALE GENOMIC DNA]</scope>
    <source>
        <strain evidence="7">An273</strain>
    </source>
</reference>
<dbReference type="Pfam" id="PF00023">
    <property type="entry name" value="Ank"/>
    <property type="match status" value="1"/>
</dbReference>
<name>A0A1Y4DFG8_9BACT</name>
<feature type="repeat" description="ANK" evidence="3">
    <location>
        <begin position="291"/>
        <end position="323"/>
    </location>
</feature>
<evidence type="ECO:0000256" key="4">
    <source>
        <dbReference type="SAM" id="MobiDB-lite"/>
    </source>
</evidence>
<sequence length="573" mass="61921">MKKIGFVFVFALAALPLCAQTAQNTNDSYTGYEGLVLGERTPRSATDTIADQATQVPGDIYRGTLFGAEQKKYEGDTLGNRPRPTTKFVYDTSLVRAIKISDADRVRTLMYANVDVNEKNYAGITPLTIAAEKGNMEIIKMLVEDGNALVNEASSYGVTPLIAAAAAGNDEAVAYLVEQGANVSAKDDWGKTALIYAATLDNPKLVSSVIKLDKTAVNLPDNLGNTALIYAAQKGLLDNMKILLANGANANYRNPATGISAISAAAAEGNSAAIRMLVRTGKADVNISDLSGRTPIFYAVEQNQEDALRTLLSLGADVNAQDNNGVSVLMRASAKNRQDCVNILLRQKGINPNLKDFQDRTALIYSVYADELAPTQALLKAGADLNVRDSSQNTPLMSAIKAKNDRAALFFIQQGAELTAVNSSGENAFMLTEEYLPNSMTANVLKVKKAESYQDALQLQAQKLAEVRTLEQQLAQEEARVKELQEQQAAKAQQEAQAKEAALRAKLEAEYQEKAAQAMQNDPELIRLQQQLDAAKAQRQAAMQEEIDRKVEEQLNKTDAPAPSVLTENAPAK</sequence>
<dbReference type="PROSITE" id="PS50088">
    <property type="entry name" value="ANK_REPEAT"/>
    <property type="match status" value="5"/>
</dbReference>
<protein>
    <submittedName>
        <fullName evidence="6">Uncharacterized protein</fullName>
    </submittedName>
</protein>
<dbReference type="Pfam" id="PF12796">
    <property type="entry name" value="Ank_2"/>
    <property type="match status" value="2"/>
</dbReference>
<gene>
    <name evidence="6" type="ORF">B5F75_04335</name>
</gene>